<evidence type="ECO:0008006" key="4">
    <source>
        <dbReference type="Google" id="ProtNLM"/>
    </source>
</evidence>
<feature type="transmembrane region" description="Helical" evidence="1">
    <location>
        <begin position="87"/>
        <end position="108"/>
    </location>
</feature>
<keyword evidence="1" id="KW-0812">Transmembrane</keyword>
<evidence type="ECO:0000313" key="3">
    <source>
        <dbReference type="Proteomes" id="UP000631553"/>
    </source>
</evidence>
<feature type="transmembrane region" description="Helical" evidence="1">
    <location>
        <begin position="170"/>
        <end position="190"/>
    </location>
</feature>
<keyword evidence="1" id="KW-1133">Transmembrane helix</keyword>
<keyword evidence="1" id="KW-0472">Membrane</keyword>
<reference evidence="2 3" key="1">
    <citation type="submission" date="2020-07" db="EMBL/GenBank/DDBJ databases">
        <title>Sequencing the genomes of 1000 actinobacteria strains.</title>
        <authorList>
            <person name="Klenk H.-P."/>
        </authorList>
    </citation>
    <scope>NUCLEOTIDE SEQUENCE [LARGE SCALE GENOMIC DNA]</scope>
    <source>
        <strain evidence="2 3">DSM 43814</strain>
    </source>
</reference>
<evidence type="ECO:0000256" key="1">
    <source>
        <dbReference type="SAM" id="Phobius"/>
    </source>
</evidence>
<dbReference type="Proteomes" id="UP000631553">
    <property type="component" value="Unassembled WGS sequence"/>
</dbReference>
<proteinExistence type="predicted"/>
<feature type="transmembrane region" description="Helical" evidence="1">
    <location>
        <begin position="197"/>
        <end position="215"/>
    </location>
</feature>
<evidence type="ECO:0000313" key="2">
    <source>
        <dbReference type="EMBL" id="NYF54273.1"/>
    </source>
</evidence>
<organism evidence="2 3">
    <name type="scientific">Micromonospora purpureochromogenes</name>
    <dbReference type="NCBI Taxonomy" id="47872"/>
    <lineage>
        <taxon>Bacteria</taxon>
        <taxon>Bacillati</taxon>
        <taxon>Actinomycetota</taxon>
        <taxon>Actinomycetes</taxon>
        <taxon>Micromonosporales</taxon>
        <taxon>Micromonosporaceae</taxon>
        <taxon>Micromonospora</taxon>
    </lineage>
</organism>
<feature type="transmembrane region" description="Helical" evidence="1">
    <location>
        <begin position="129"/>
        <end position="150"/>
    </location>
</feature>
<gene>
    <name evidence="2" type="ORF">HDA35_000104</name>
</gene>
<dbReference type="RefSeq" id="WP_179801041.1">
    <property type="nucleotide sequence ID" value="NZ_JACCCQ010000001.1"/>
</dbReference>
<feature type="transmembrane region" description="Helical" evidence="1">
    <location>
        <begin position="39"/>
        <end position="58"/>
    </location>
</feature>
<dbReference type="EMBL" id="JACCCQ010000001">
    <property type="protein sequence ID" value="NYF54273.1"/>
    <property type="molecule type" value="Genomic_DNA"/>
</dbReference>
<accession>A0ABX2RCP1</accession>
<keyword evidence="3" id="KW-1185">Reference proteome</keyword>
<sequence>MSTATRPARTAHRTAAPPARFRDLLAAEWIKLWSLRSTYGSLGVITVSALLFSARAALADHRNWPDYSAERRAFFAPVGDAFPEEGWLFVVLAAGSVGAVMIASEYASGQIRTTFAAVPARRAVAAAKVVVLAAVMTAVGALASGGAFWLSQAILADRHAGASIADPGALRAVVASALLVPVCALAGLGIGALVRHTAPAIVTTTAVLLLLPLAFDTRHRWTAAVNHAQPVPAWERLVELVPFPNYDGWVATIPTSWTVFAAWSLTATLATLTALHHRDP</sequence>
<name>A0ABX2RCP1_9ACTN</name>
<protein>
    <recommendedName>
        <fullName evidence="4">ABC-2 family transporter protein</fullName>
    </recommendedName>
</protein>
<comment type="caution">
    <text evidence="2">The sequence shown here is derived from an EMBL/GenBank/DDBJ whole genome shotgun (WGS) entry which is preliminary data.</text>
</comment>
<feature type="transmembrane region" description="Helical" evidence="1">
    <location>
        <begin position="257"/>
        <end position="275"/>
    </location>
</feature>